<dbReference type="Pfam" id="PF18312">
    <property type="entry name" value="ScsC_N"/>
    <property type="match status" value="1"/>
</dbReference>
<feature type="chain" id="PRO_5037409236" evidence="5">
    <location>
        <begin position="29"/>
        <end position="251"/>
    </location>
</feature>
<feature type="domain" description="Thioredoxin" evidence="6">
    <location>
        <begin position="57"/>
        <end position="249"/>
    </location>
</feature>
<dbReference type="GO" id="GO:0016491">
    <property type="term" value="F:oxidoreductase activity"/>
    <property type="evidence" value="ECO:0007669"/>
    <property type="project" value="UniProtKB-KW"/>
</dbReference>
<organism evidence="7 8">
    <name type="scientific">Elioraea tepida</name>
    <dbReference type="NCBI Taxonomy" id="2843330"/>
    <lineage>
        <taxon>Bacteria</taxon>
        <taxon>Pseudomonadati</taxon>
        <taxon>Pseudomonadota</taxon>
        <taxon>Alphaproteobacteria</taxon>
        <taxon>Acetobacterales</taxon>
        <taxon>Elioraeaceae</taxon>
        <taxon>Elioraea</taxon>
    </lineage>
</organism>
<evidence type="ECO:0000256" key="2">
    <source>
        <dbReference type="ARBA" id="ARBA00023002"/>
    </source>
</evidence>
<dbReference type="AlphaFoldDB" id="A0A975YIJ0"/>
<keyword evidence="2" id="KW-0560">Oxidoreductase</keyword>
<dbReference type="EMBL" id="CP076448">
    <property type="protein sequence ID" value="QXM23649.1"/>
    <property type="molecule type" value="Genomic_DNA"/>
</dbReference>
<gene>
    <name evidence="7" type="ORF">KO353_10015</name>
</gene>
<dbReference type="PANTHER" id="PTHR13887">
    <property type="entry name" value="GLUTATHIONE S-TRANSFERASE KAPPA"/>
    <property type="match status" value="1"/>
</dbReference>
<dbReference type="PANTHER" id="PTHR13887:SF14">
    <property type="entry name" value="DISULFIDE BOND FORMATION PROTEIN D"/>
    <property type="match status" value="1"/>
</dbReference>
<accession>A0A975YIJ0</accession>
<dbReference type="KEGG" id="elio:KO353_10015"/>
<dbReference type="Pfam" id="PF01323">
    <property type="entry name" value="DSBA"/>
    <property type="match status" value="1"/>
</dbReference>
<evidence type="ECO:0000259" key="6">
    <source>
        <dbReference type="PROSITE" id="PS51352"/>
    </source>
</evidence>
<evidence type="ECO:0000256" key="4">
    <source>
        <dbReference type="ARBA" id="ARBA00023284"/>
    </source>
</evidence>
<evidence type="ECO:0000256" key="3">
    <source>
        <dbReference type="ARBA" id="ARBA00023157"/>
    </source>
</evidence>
<feature type="signal peptide" evidence="5">
    <location>
        <begin position="1"/>
        <end position="28"/>
    </location>
</feature>
<evidence type="ECO:0000256" key="5">
    <source>
        <dbReference type="SAM" id="SignalP"/>
    </source>
</evidence>
<keyword evidence="8" id="KW-1185">Reference proteome</keyword>
<protein>
    <submittedName>
        <fullName evidence="7">DsbA family protein</fullName>
    </submittedName>
</protein>
<dbReference type="PROSITE" id="PS51352">
    <property type="entry name" value="THIOREDOXIN_2"/>
    <property type="match status" value="1"/>
</dbReference>
<keyword evidence="4" id="KW-0676">Redox-active center</keyword>
<dbReference type="CDD" id="cd03023">
    <property type="entry name" value="DsbA_Com1_like"/>
    <property type="match status" value="1"/>
</dbReference>
<dbReference type="Proteomes" id="UP000694001">
    <property type="component" value="Chromosome"/>
</dbReference>
<dbReference type="RefSeq" id="WP_218284530.1">
    <property type="nucleotide sequence ID" value="NZ_CP076448.1"/>
</dbReference>
<evidence type="ECO:0000313" key="8">
    <source>
        <dbReference type="Proteomes" id="UP000694001"/>
    </source>
</evidence>
<sequence>MTKRLRRLRLRVLAALIAGCLVPGMAAAEGFTPEQRAAIVEILREALRSDPSILEDAIAALQARDAAREREALEARIAANRDALVNDPSLPAKGATRPTATVVEFLDYRCPHCKRMHPVITELLRADRELRVVFVDIPILGPASVTAARAALAAQRQGRYAEMHDALMRFRGEPTEAEILRIAAELRLDAERLRRDMADPGVARRIEANLRLAQALGVQGTPAYVVGEEIIPGAVSAEALRAAIARARAER</sequence>
<evidence type="ECO:0000313" key="7">
    <source>
        <dbReference type="EMBL" id="QXM23649.1"/>
    </source>
</evidence>
<dbReference type="InterPro" id="IPR041205">
    <property type="entry name" value="ScsC_N"/>
</dbReference>
<reference evidence="7" key="1">
    <citation type="submission" date="2021-06" db="EMBL/GenBank/DDBJ databases">
        <title>Elioraea tepida, sp. nov., a moderately thermophilic aerobic anoxygenic phototrophic bacterium isolated from an alkaline siliceous hot spring mat community in Yellowstone National Park, WY, USA.</title>
        <authorList>
            <person name="Saini M.K."/>
            <person name="Yoshida S."/>
            <person name="Sebastian A."/>
            <person name="Hirose S."/>
            <person name="Hara E."/>
            <person name="Tamaki H."/>
            <person name="Soulier N.T."/>
            <person name="Albert I."/>
            <person name="Hanada S."/>
            <person name="Bryant D.A."/>
            <person name="Tank M."/>
        </authorList>
    </citation>
    <scope>NUCLEOTIDE SEQUENCE</scope>
    <source>
        <strain evidence="7">MS-P2</strain>
    </source>
</reference>
<evidence type="ECO:0000256" key="1">
    <source>
        <dbReference type="ARBA" id="ARBA00022729"/>
    </source>
</evidence>
<keyword evidence="1 5" id="KW-0732">Signal</keyword>
<name>A0A975YIJ0_9PROT</name>
<dbReference type="InterPro" id="IPR013766">
    <property type="entry name" value="Thioredoxin_domain"/>
</dbReference>
<keyword evidence="3" id="KW-1015">Disulfide bond</keyword>
<proteinExistence type="predicted"/>
<dbReference type="InterPro" id="IPR001853">
    <property type="entry name" value="DSBA-like_thioredoxin_dom"/>
</dbReference>